<dbReference type="EMBL" id="BAAAEJ010000005">
    <property type="protein sequence ID" value="GAA0387435.1"/>
    <property type="molecule type" value="Genomic_DNA"/>
</dbReference>
<dbReference type="Gene3D" id="3.40.50.620">
    <property type="entry name" value="HUPs"/>
    <property type="match status" value="1"/>
</dbReference>
<comment type="function">
    <text evidence="6">Ligates lysine onto the cytidine present at position 34 of the AUA codon-specific tRNA(Ile) that contains the anticodon CAU, in an ATP-dependent manner. Cytidine is converted to lysidine, thus changing the amino acid specificity of the tRNA from methionine to isoleucine.</text>
</comment>
<gene>
    <name evidence="6 8" type="primary">tilS</name>
    <name evidence="8" type="ORF">GCM10009093_12770</name>
</gene>
<evidence type="ECO:0000256" key="1">
    <source>
        <dbReference type="ARBA" id="ARBA00022598"/>
    </source>
</evidence>
<evidence type="ECO:0000256" key="5">
    <source>
        <dbReference type="ARBA" id="ARBA00048539"/>
    </source>
</evidence>
<dbReference type="InterPro" id="IPR014729">
    <property type="entry name" value="Rossmann-like_a/b/a_fold"/>
</dbReference>
<keyword evidence="3 6" id="KW-0547">Nucleotide-binding</keyword>
<accession>A0ABP3I1M2</accession>
<feature type="domain" description="tRNA(Ile)-lysidine/2-thiocytidine synthase N-terminal" evidence="7">
    <location>
        <begin position="17"/>
        <end position="196"/>
    </location>
</feature>
<evidence type="ECO:0000256" key="3">
    <source>
        <dbReference type="ARBA" id="ARBA00022741"/>
    </source>
</evidence>
<dbReference type="EC" id="6.3.4.19" evidence="6"/>
<dbReference type="PANTHER" id="PTHR43033:SF1">
    <property type="entry name" value="TRNA(ILE)-LYSIDINE SYNTHASE-RELATED"/>
    <property type="match status" value="1"/>
</dbReference>
<evidence type="ECO:0000313" key="8">
    <source>
        <dbReference type="EMBL" id="GAA0387435.1"/>
    </source>
</evidence>
<dbReference type="HAMAP" id="MF_01161">
    <property type="entry name" value="tRNA_Ile_lys_synt"/>
    <property type="match status" value="1"/>
</dbReference>
<dbReference type="PANTHER" id="PTHR43033">
    <property type="entry name" value="TRNA(ILE)-LYSIDINE SYNTHASE-RELATED"/>
    <property type="match status" value="1"/>
</dbReference>
<keyword evidence="2 6" id="KW-0819">tRNA processing</keyword>
<comment type="catalytic activity">
    <reaction evidence="5 6">
        <text>cytidine(34) in tRNA(Ile2) + L-lysine + ATP = lysidine(34) in tRNA(Ile2) + AMP + diphosphate + H(+)</text>
        <dbReference type="Rhea" id="RHEA:43744"/>
        <dbReference type="Rhea" id="RHEA-COMP:10625"/>
        <dbReference type="Rhea" id="RHEA-COMP:10670"/>
        <dbReference type="ChEBI" id="CHEBI:15378"/>
        <dbReference type="ChEBI" id="CHEBI:30616"/>
        <dbReference type="ChEBI" id="CHEBI:32551"/>
        <dbReference type="ChEBI" id="CHEBI:33019"/>
        <dbReference type="ChEBI" id="CHEBI:82748"/>
        <dbReference type="ChEBI" id="CHEBI:83665"/>
        <dbReference type="ChEBI" id="CHEBI:456215"/>
        <dbReference type="EC" id="6.3.4.19"/>
    </reaction>
</comment>
<name>A0ABP3I1M2_9CAUL</name>
<organism evidence="8 9">
    <name type="scientific">Brevundimonas terrae</name>
    <dbReference type="NCBI Taxonomy" id="363631"/>
    <lineage>
        <taxon>Bacteria</taxon>
        <taxon>Pseudomonadati</taxon>
        <taxon>Pseudomonadota</taxon>
        <taxon>Alphaproteobacteria</taxon>
        <taxon>Caulobacterales</taxon>
        <taxon>Caulobacteraceae</taxon>
        <taxon>Brevundimonas</taxon>
    </lineage>
</organism>
<keyword evidence="6" id="KW-0963">Cytoplasm</keyword>
<dbReference type="CDD" id="cd01992">
    <property type="entry name" value="TilS_N"/>
    <property type="match status" value="1"/>
</dbReference>
<dbReference type="InterPro" id="IPR012094">
    <property type="entry name" value="tRNA_Ile_lys_synt"/>
</dbReference>
<sequence length="421" mass="45916">MFRQLSACLDHGSPAPVAVGLSGGGDSHALLALVCDWAKGAGRPVLALTVDHHLNPQSTDWTAKAGEMARALGADWQALHWNEAKGGSGIQARARQARHALLADAAREAGASILILGHTADDAAENDWMRAQGTSVGRLRVWSPSPVWPQGRGVSLLRPLLFERRQALRDYLQHRGLDWIDDPANQDARYSRIRARAALNGELPAITPQVWKPFAWQAGPEAHAGVLRFSRRAMLEAPDRILAMALLCVSGGDVPPRGEKLDQLKARLVETGDGVAVLSGTRIEMQGDELTLMREAGEQMRGGLEPQILQPNTPVVWDGRFTVRVNAPDWQILPAKGRLNRLHEKHRRGLSILPPAARASLPALYNSKLDQYVPAWSEAEICCLVAPRFRVNSLVGADETPQEVALIDLWHGETVPTALFS</sequence>
<reference evidence="9" key="1">
    <citation type="journal article" date="2019" name="Int. J. Syst. Evol. Microbiol.">
        <title>The Global Catalogue of Microorganisms (GCM) 10K type strain sequencing project: providing services to taxonomists for standard genome sequencing and annotation.</title>
        <authorList>
            <consortium name="The Broad Institute Genomics Platform"/>
            <consortium name="The Broad Institute Genome Sequencing Center for Infectious Disease"/>
            <person name="Wu L."/>
            <person name="Ma J."/>
        </authorList>
    </citation>
    <scope>NUCLEOTIDE SEQUENCE [LARGE SCALE GENOMIC DNA]</scope>
    <source>
        <strain evidence="9">JCM 13476</strain>
    </source>
</reference>
<dbReference type="InterPro" id="IPR011063">
    <property type="entry name" value="TilS/TtcA_N"/>
</dbReference>
<dbReference type="NCBIfam" id="TIGR02432">
    <property type="entry name" value="lysidine_TilS_N"/>
    <property type="match status" value="1"/>
</dbReference>
<proteinExistence type="inferred from homology"/>
<evidence type="ECO:0000256" key="6">
    <source>
        <dbReference type="HAMAP-Rule" id="MF_01161"/>
    </source>
</evidence>
<keyword evidence="9" id="KW-1185">Reference proteome</keyword>
<keyword evidence="1 6" id="KW-0436">Ligase</keyword>
<evidence type="ECO:0000256" key="2">
    <source>
        <dbReference type="ARBA" id="ARBA00022694"/>
    </source>
</evidence>
<evidence type="ECO:0000259" key="7">
    <source>
        <dbReference type="Pfam" id="PF01171"/>
    </source>
</evidence>
<comment type="similarity">
    <text evidence="6">Belongs to the tRNA(Ile)-lysidine synthase family.</text>
</comment>
<protein>
    <recommendedName>
        <fullName evidence="6">tRNA(Ile)-lysidine synthase</fullName>
        <ecNumber evidence="6">6.3.4.19</ecNumber>
    </recommendedName>
    <alternativeName>
        <fullName evidence="6">tRNA(Ile)-2-lysyl-cytidine synthase</fullName>
    </alternativeName>
    <alternativeName>
        <fullName evidence="6">tRNA(Ile)-lysidine synthetase</fullName>
    </alternativeName>
</protein>
<evidence type="ECO:0000256" key="4">
    <source>
        <dbReference type="ARBA" id="ARBA00022840"/>
    </source>
</evidence>
<dbReference type="SUPFAM" id="SSF52402">
    <property type="entry name" value="Adenine nucleotide alpha hydrolases-like"/>
    <property type="match status" value="1"/>
</dbReference>
<comment type="subcellular location">
    <subcellularLocation>
        <location evidence="6">Cytoplasm</location>
    </subcellularLocation>
</comment>
<comment type="domain">
    <text evidence="6">The N-terminal region contains the highly conserved SGGXDS motif, predicted to be a P-loop motif involved in ATP binding.</text>
</comment>
<evidence type="ECO:0000313" key="9">
    <source>
        <dbReference type="Proteomes" id="UP001500791"/>
    </source>
</evidence>
<dbReference type="Pfam" id="PF01171">
    <property type="entry name" value="ATP_bind_3"/>
    <property type="match status" value="1"/>
</dbReference>
<keyword evidence="4 6" id="KW-0067">ATP-binding</keyword>
<feature type="binding site" evidence="6">
    <location>
        <begin position="22"/>
        <end position="27"/>
    </location>
    <ligand>
        <name>ATP</name>
        <dbReference type="ChEBI" id="CHEBI:30616"/>
    </ligand>
</feature>
<comment type="caution">
    <text evidence="8">The sequence shown here is derived from an EMBL/GenBank/DDBJ whole genome shotgun (WGS) entry which is preliminary data.</text>
</comment>
<dbReference type="InterPro" id="IPR012795">
    <property type="entry name" value="tRNA_Ile_lys_synt_N"/>
</dbReference>
<dbReference type="Proteomes" id="UP001500791">
    <property type="component" value="Unassembled WGS sequence"/>
</dbReference>